<dbReference type="InterPro" id="IPR029760">
    <property type="entry name" value="GPX_CS"/>
</dbReference>
<dbReference type="InterPro" id="IPR029759">
    <property type="entry name" value="GPX_AS"/>
</dbReference>
<dbReference type="CDD" id="cd00340">
    <property type="entry name" value="GSH_Peroxidase"/>
    <property type="match status" value="1"/>
</dbReference>
<comment type="similarity">
    <text evidence="2 6">Belongs to the glutathione peroxidase family.</text>
</comment>
<evidence type="ECO:0000256" key="4">
    <source>
        <dbReference type="ARBA" id="ARBA00023002"/>
    </source>
</evidence>
<gene>
    <name evidence="7" type="primary">gpxA</name>
    <name evidence="7" type="ORF">LCIT_09440</name>
</gene>
<dbReference type="Pfam" id="PF00255">
    <property type="entry name" value="GSHPx"/>
    <property type="match status" value="1"/>
</dbReference>
<dbReference type="PROSITE" id="PS51355">
    <property type="entry name" value="GLUTATHIONE_PEROXID_3"/>
    <property type="match status" value="1"/>
</dbReference>
<dbReference type="PRINTS" id="PR01011">
    <property type="entry name" value="GLUTPROXDASE"/>
</dbReference>
<dbReference type="PIRSF" id="PIRSF000303">
    <property type="entry name" value="Glutathion_perox"/>
    <property type="match status" value="1"/>
</dbReference>
<organism evidence="7 8">
    <name type="scientific">Leuconostoc citreum</name>
    <dbReference type="NCBI Taxonomy" id="33964"/>
    <lineage>
        <taxon>Bacteria</taxon>
        <taxon>Bacillati</taxon>
        <taxon>Bacillota</taxon>
        <taxon>Bacilli</taxon>
        <taxon>Lactobacillales</taxon>
        <taxon>Lactobacillaceae</taxon>
        <taxon>Leuconostoc</taxon>
    </lineage>
</organism>
<keyword evidence="4 6" id="KW-0560">Oxidoreductase</keyword>
<dbReference type="AlphaFoldDB" id="A0A5A5U146"/>
<evidence type="ECO:0000256" key="3">
    <source>
        <dbReference type="ARBA" id="ARBA00022559"/>
    </source>
</evidence>
<comment type="catalytic activity">
    <reaction evidence="1">
        <text>2 glutathione + H2O2 = glutathione disulfide + 2 H2O</text>
        <dbReference type="Rhea" id="RHEA:16833"/>
        <dbReference type="ChEBI" id="CHEBI:15377"/>
        <dbReference type="ChEBI" id="CHEBI:16240"/>
        <dbReference type="ChEBI" id="CHEBI:57925"/>
        <dbReference type="ChEBI" id="CHEBI:58297"/>
        <dbReference type="EC" id="1.11.1.9"/>
    </reaction>
</comment>
<keyword evidence="3 6" id="KW-0575">Peroxidase</keyword>
<evidence type="ECO:0000256" key="6">
    <source>
        <dbReference type="RuleBase" id="RU000499"/>
    </source>
</evidence>
<dbReference type="Gene3D" id="3.40.30.10">
    <property type="entry name" value="Glutaredoxin"/>
    <property type="match status" value="1"/>
</dbReference>
<dbReference type="InterPro" id="IPR036249">
    <property type="entry name" value="Thioredoxin-like_sf"/>
</dbReference>
<evidence type="ECO:0000256" key="5">
    <source>
        <dbReference type="ARBA" id="ARBA00069346"/>
    </source>
</evidence>
<dbReference type="GO" id="GO:0004602">
    <property type="term" value="F:glutathione peroxidase activity"/>
    <property type="evidence" value="ECO:0007669"/>
    <property type="project" value="UniProtKB-EC"/>
</dbReference>
<dbReference type="FunFam" id="3.40.30.10:FF:000010">
    <property type="entry name" value="Glutathione peroxidase"/>
    <property type="match status" value="1"/>
</dbReference>
<dbReference type="PANTHER" id="PTHR11592:SF78">
    <property type="entry name" value="GLUTATHIONE PEROXIDASE"/>
    <property type="match status" value="1"/>
</dbReference>
<dbReference type="SUPFAM" id="SSF52833">
    <property type="entry name" value="Thioredoxin-like"/>
    <property type="match status" value="1"/>
</dbReference>
<name>A0A5A5U146_LEUCI</name>
<comment type="caution">
    <text evidence="7">The sequence shown here is derived from an EMBL/GenBank/DDBJ whole genome shotgun (WGS) entry which is preliminary data.</text>
</comment>
<dbReference type="RefSeq" id="WP_004901675.1">
    <property type="nucleotide sequence ID" value="NZ_BJJW01000006.1"/>
</dbReference>
<accession>A0A5A5U146</accession>
<sequence length="158" mass="17742">MADTVYNFDVVKEDGKLYSLATLKGKIIIIVNTATKCGFAPQFEELETLYRTYGDKGLVILGFPSNQFKQEVDSSHEAAEACRLTYGVSFPMHQIIAVNGKNTDPLFKYLKQNTPSPLGSTIKWNFTKFLVGRDGVPVKRYAPKTRPQDMTADIERLL</sequence>
<evidence type="ECO:0000256" key="2">
    <source>
        <dbReference type="ARBA" id="ARBA00006926"/>
    </source>
</evidence>
<dbReference type="PANTHER" id="PTHR11592">
    <property type="entry name" value="GLUTATHIONE PEROXIDASE"/>
    <property type="match status" value="1"/>
</dbReference>
<proteinExistence type="inferred from homology"/>
<dbReference type="InterPro" id="IPR000889">
    <property type="entry name" value="Glutathione_peroxidase"/>
</dbReference>
<dbReference type="OMA" id="TFPMTEK"/>
<dbReference type="GO" id="GO:0034599">
    <property type="term" value="P:cellular response to oxidative stress"/>
    <property type="evidence" value="ECO:0007669"/>
    <property type="project" value="TreeGrafter"/>
</dbReference>
<reference evidence="7 8" key="1">
    <citation type="submission" date="2019-04" db="EMBL/GenBank/DDBJ databases">
        <title>A pseudo-fructophilic Leuconostoc citreum strain F192-5 isolated from peel of satsuma mandarin: the first report for isolation and characterization of strain-dependent fructophilic-like characteristics.</title>
        <authorList>
            <person name="Maeno S."/>
            <person name="Tanizawa Y."/>
            <person name="Kajikawa A."/>
            <person name="Kanesaki Y."/>
            <person name="Kubota E."/>
            <person name="Arita M."/>
            <person name="Leon D."/>
            <person name="Endo A."/>
        </authorList>
    </citation>
    <scope>NUCLEOTIDE SEQUENCE [LARGE SCALE GENOMIC DNA]</scope>
    <source>
        <strain evidence="7 8">F192-5</strain>
    </source>
</reference>
<dbReference type="PROSITE" id="PS00763">
    <property type="entry name" value="GLUTATHIONE_PEROXID_2"/>
    <property type="match status" value="1"/>
</dbReference>
<dbReference type="Proteomes" id="UP000323274">
    <property type="component" value="Unassembled WGS sequence"/>
</dbReference>
<protein>
    <recommendedName>
        <fullName evidence="5 6">Glutathione peroxidase</fullName>
    </recommendedName>
</protein>
<dbReference type="EMBL" id="BJJW01000006">
    <property type="protein sequence ID" value="GDZ83702.1"/>
    <property type="molecule type" value="Genomic_DNA"/>
</dbReference>
<evidence type="ECO:0000256" key="1">
    <source>
        <dbReference type="ARBA" id="ARBA00000217"/>
    </source>
</evidence>
<evidence type="ECO:0000313" key="7">
    <source>
        <dbReference type="EMBL" id="GDZ83702.1"/>
    </source>
</evidence>
<dbReference type="PROSITE" id="PS00460">
    <property type="entry name" value="GLUTATHIONE_PEROXID_1"/>
    <property type="match status" value="1"/>
</dbReference>
<evidence type="ECO:0000313" key="8">
    <source>
        <dbReference type="Proteomes" id="UP000323274"/>
    </source>
</evidence>